<organism evidence="1 2">
    <name type="scientific">Acyrthosiphon pisum</name>
    <name type="common">Pea aphid</name>
    <dbReference type="NCBI Taxonomy" id="7029"/>
    <lineage>
        <taxon>Eukaryota</taxon>
        <taxon>Metazoa</taxon>
        <taxon>Ecdysozoa</taxon>
        <taxon>Arthropoda</taxon>
        <taxon>Hexapoda</taxon>
        <taxon>Insecta</taxon>
        <taxon>Pterygota</taxon>
        <taxon>Neoptera</taxon>
        <taxon>Paraneoptera</taxon>
        <taxon>Hemiptera</taxon>
        <taxon>Sternorrhyncha</taxon>
        <taxon>Aphidomorpha</taxon>
        <taxon>Aphidoidea</taxon>
        <taxon>Aphididae</taxon>
        <taxon>Macrosiphini</taxon>
        <taxon>Acyrthosiphon</taxon>
    </lineage>
</organism>
<dbReference type="OrthoDB" id="6605495at2759"/>
<dbReference type="AlphaFoldDB" id="A0A8R1W9A5"/>
<reference evidence="2" key="1">
    <citation type="submission" date="2010-06" db="EMBL/GenBank/DDBJ databases">
        <authorList>
            <person name="Jiang H."/>
            <person name="Abraham K."/>
            <person name="Ali S."/>
            <person name="Alsbrooks S.L."/>
            <person name="Anim B.N."/>
            <person name="Anosike U.S."/>
            <person name="Attaway T."/>
            <person name="Bandaranaike D.P."/>
            <person name="Battles P.K."/>
            <person name="Bell S.N."/>
            <person name="Bell A.V."/>
            <person name="Beltran B."/>
            <person name="Bickham C."/>
            <person name="Bustamante Y."/>
            <person name="Caleb T."/>
            <person name="Canada A."/>
            <person name="Cardenas V."/>
            <person name="Carter K."/>
            <person name="Chacko J."/>
            <person name="Chandrabose M.N."/>
            <person name="Chavez D."/>
            <person name="Chavez A."/>
            <person name="Chen L."/>
            <person name="Chu H.-S."/>
            <person name="Claassen K.J."/>
            <person name="Cockrell R."/>
            <person name="Collins M."/>
            <person name="Cooper J.A."/>
            <person name="Cree A."/>
            <person name="Curry S.M."/>
            <person name="Da Y."/>
            <person name="Dao M.D."/>
            <person name="Das B."/>
            <person name="Davila M.-L."/>
            <person name="Davy-Carroll L."/>
            <person name="Denson S."/>
            <person name="Dinh H."/>
            <person name="Ebong V.E."/>
            <person name="Edwards J.R."/>
            <person name="Egan A."/>
            <person name="El-Daye J."/>
            <person name="Escobedo L."/>
            <person name="Fernandez S."/>
            <person name="Fernando P.R."/>
            <person name="Flagg N."/>
            <person name="Forbes L.D."/>
            <person name="Fowler R.G."/>
            <person name="Fu Q."/>
            <person name="Gabisi R.A."/>
            <person name="Ganer J."/>
            <person name="Garbino Pronczuk A."/>
            <person name="Garcia R.M."/>
            <person name="Garner T."/>
            <person name="Garrett T.E."/>
            <person name="Gonzalez D.A."/>
            <person name="Hamid H."/>
            <person name="Hawkins E.S."/>
            <person name="Hirani K."/>
            <person name="Hogues M.E."/>
            <person name="Hollins B."/>
            <person name="Hsiao C.-H."/>
            <person name="Jabil R."/>
            <person name="James M.L."/>
            <person name="Jhangiani S.N."/>
            <person name="Johnson B."/>
            <person name="Johnson Q."/>
            <person name="Joshi V."/>
            <person name="Kalu J.B."/>
            <person name="Kam C."/>
            <person name="Kashfia A."/>
            <person name="Keebler J."/>
            <person name="Kisamo H."/>
            <person name="Kovar C.L."/>
            <person name="Lago L.A."/>
            <person name="Lai C.-Y."/>
            <person name="Laidlaw J."/>
            <person name="Lara F."/>
            <person name="Le T.-K."/>
            <person name="Lee S.L."/>
            <person name="Legall F.H."/>
            <person name="Lemon S.J."/>
            <person name="Lewis L.R."/>
            <person name="Li B."/>
            <person name="Liu Y."/>
            <person name="Liu Y.-S."/>
            <person name="Lopez J."/>
            <person name="Lozado R.J."/>
            <person name="Lu J."/>
            <person name="Madu R.C."/>
            <person name="Maheshwari M."/>
            <person name="Maheshwari R."/>
            <person name="Malloy K."/>
            <person name="Martinez E."/>
            <person name="Mathew T."/>
            <person name="Mercado I.C."/>
            <person name="Mercado C."/>
            <person name="Meyer B."/>
            <person name="Montgomery K."/>
            <person name="Morgan M.B."/>
            <person name="Munidasa M."/>
            <person name="Nazareth L.V."/>
            <person name="Nelson J."/>
            <person name="Ng B.M."/>
            <person name="Nguyen N.B."/>
            <person name="Nguyen P.Q."/>
            <person name="Nguyen T."/>
            <person name="Obregon M."/>
            <person name="Okwuonu G.O."/>
            <person name="Onwere C.G."/>
            <person name="Orozco G."/>
            <person name="Parra A."/>
            <person name="Patel S."/>
            <person name="Patil S."/>
            <person name="Perez A."/>
            <person name="Perez Y."/>
            <person name="Pham C."/>
            <person name="Primus E.L."/>
            <person name="Pu L.-L."/>
            <person name="Puazo M."/>
            <person name="Qin X."/>
            <person name="Quiroz J.B."/>
            <person name="Reese J."/>
            <person name="Richards S."/>
            <person name="Rives C.M."/>
            <person name="Robberts R."/>
            <person name="Ruiz S.J."/>
            <person name="Ruiz M.J."/>
            <person name="Santibanez J."/>
            <person name="Schneider B.W."/>
            <person name="Sisson I."/>
            <person name="Smith M."/>
            <person name="Sodergren E."/>
            <person name="Song X.-Z."/>
            <person name="Song B.B."/>
            <person name="Summersgill H."/>
            <person name="Thelus R."/>
            <person name="Thornton R.D."/>
            <person name="Trejos Z.Y."/>
            <person name="Usmani K."/>
            <person name="Vattathil S."/>
            <person name="Villasana D."/>
            <person name="Walker D.L."/>
            <person name="Wang S."/>
            <person name="Wang K."/>
            <person name="White C.S."/>
            <person name="Williams A.C."/>
            <person name="Williamson J."/>
            <person name="Wilson K."/>
            <person name="Woghiren I.O."/>
            <person name="Woodworth J.R."/>
            <person name="Worley K.C."/>
            <person name="Wright R.A."/>
            <person name="Wu W."/>
            <person name="Young L."/>
            <person name="Zhang L."/>
            <person name="Zhang J."/>
            <person name="Zhu Y."/>
            <person name="Muzny D.M."/>
            <person name="Weinstock G."/>
            <person name="Gibbs R.A."/>
        </authorList>
    </citation>
    <scope>NUCLEOTIDE SEQUENCE [LARGE SCALE GENOMIC DNA]</scope>
    <source>
        <strain evidence="2">LSR1</strain>
    </source>
</reference>
<protein>
    <submittedName>
        <fullName evidence="1">Uncharacterized protein</fullName>
    </submittedName>
</protein>
<reference evidence="1" key="2">
    <citation type="submission" date="2022-06" db="UniProtKB">
        <authorList>
            <consortium name="EnsemblMetazoa"/>
        </authorList>
    </citation>
    <scope>IDENTIFICATION</scope>
</reference>
<evidence type="ECO:0000313" key="2">
    <source>
        <dbReference type="Proteomes" id="UP000007819"/>
    </source>
</evidence>
<keyword evidence="2" id="KW-1185">Reference proteome</keyword>
<sequence length="575" mass="67682">MEYGKVFLTNVEKRKAVVKQQFESKQRLLLVKLKLREERIQNFKKQRKNEQIVKIAKNKEKLDKTRLRIIELKDLAFYRTLELRNKRKNKDRKTVENIVNFKRSTLATKQVKELNQYWAKYENQIRTTEINRSMIERCVENIQLVEKAEVIVEIGSNVNEGIETETESSDNCAYNPKAKSMNMNLTFIQRIENLRINSTKCVQDAAFWNKTAPLWNKMTMCLQANIAEASMASESELSVPKEYAEEKARRYLFDLTDDTRPPSLMQQIMMNDVDYNLSDETMFEMIAKAKSLSEPGASAFDIINLIRRVTEYEADVRNNVNYFVISLAERAVFELTKKKIAEKIFVDMRKTIDRLQHVNDRDIIPTKLIKSKKMIEVTSFIFEMISNDEVYSRFDMPLDDEPRYVAQISETAEDRFKNFQWENYPDTKMSTIRFPIKGREELNEKVDNLVRLFLEHAHQKTAQFVSTSKVNEYEERVKAVLPSSGPAKGQLTLHLVYRICRKISKLVFGMFATEEKVMHNFEMTVDAYVLLVANRTSRVNYNTKVYKRRKSVDVDDFNKLYDETLKSIRNEYCMV</sequence>
<dbReference type="GeneID" id="100572868"/>
<dbReference type="EnsemblMetazoa" id="XM_003246446.4">
    <property type="protein sequence ID" value="XP_003246494.1"/>
    <property type="gene ID" value="LOC100572868"/>
</dbReference>
<evidence type="ECO:0000313" key="1">
    <source>
        <dbReference type="EnsemblMetazoa" id="XP_003246494.1"/>
    </source>
</evidence>
<dbReference type="RefSeq" id="XP_003246494.1">
    <property type="nucleotide sequence ID" value="XM_003246446.3"/>
</dbReference>
<dbReference type="KEGG" id="api:100572868"/>
<proteinExistence type="predicted"/>
<name>A0A8R1W9A5_ACYPI</name>
<accession>A0A8R1W9A5</accession>
<dbReference type="Proteomes" id="UP000007819">
    <property type="component" value="Chromosome X"/>
</dbReference>